<dbReference type="InterPro" id="IPR010310">
    <property type="entry name" value="T7SS_ESAT-6-like"/>
</dbReference>
<evidence type="ECO:0000256" key="1">
    <source>
        <dbReference type="SAM" id="MobiDB-lite"/>
    </source>
</evidence>
<protein>
    <submittedName>
        <fullName evidence="2">WXG100 family type VII secretion target</fullName>
    </submittedName>
</protein>
<accession>A0ABW6NBC7</accession>
<dbReference type="NCBIfam" id="TIGR03930">
    <property type="entry name" value="WXG100_ESAT6"/>
    <property type="match status" value="1"/>
</dbReference>
<dbReference type="EMBL" id="JBIALX010000001">
    <property type="protein sequence ID" value="MFF0452329.1"/>
    <property type="molecule type" value="Genomic_DNA"/>
</dbReference>
<feature type="compositionally biased region" description="Polar residues" evidence="1">
    <location>
        <begin position="1"/>
        <end position="21"/>
    </location>
</feature>
<dbReference type="Gene3D" id="1.10.287.1060">
    <property type="entry name" value="ESAT-6-like"/>
    <property type="match status" value="1"/>
</dbReference>
<dbReference type="InterPro" id="IPR036689">
    <property type="entry name" value="ESAT-6-like_sf"/>
</dbReference>
<feature type="region of interest" description="Disordered" evidence="1">
    <location>
        <begin position="1"/>
        <end position="23"/>
    </location>
</feature>
<comment type="caution">
    <text evidence="2">The sequence shown here is derived from an EMBL/GenBank/DDBJ whole genome shotgun (WGS) entry which is preliminary data.</text>
</comment>
<dbReference type="SUPFAM" id="SSF140453">
    <property type="entry name" value="EsxAB dimer-like"/>
    <property type="match status" value="1"/>
</dbReference>
<evidence type="ECO:0000313" key="3">
    <source>
        <dbReference type="Proteomes" id="UP001601521"/>
    </source>
</evidence>
<keyword evidence="3" id="KW-1185">Reference proteome</keyword>
<sequence>MAGQQISNDAASTSQAQTDMANSVDRIRATIARVTEAVDSAKRGWQGDAFSACNKAAQDWDEEAAKLNQILNEMTEEVGRGNKTYTGLESENENEFRQLISQTGGLTNLGV</sequence>
<dbReference type="RefSeq" id="WP_387248669.1">
    <property type="nucleotide sequence ID" value="NZ_JBIALX010000001.1"/>
</dbReference>
<evidence type="ECO:0000313" key="2">
    <source>
        <dbReference type="EMBL" id="MFF0452329.1"/>
    </source>
</evidence>
<gene>
    <name evidence="2" type="ORF">ACFYTH_03050</name>
</gene>
<reference evidence="2 3" key="1">
    <citation type="submission" date="2024-10" db="EMBL/GenBank/DDBJ databases">
        <title>The Natural Products Discovery Center: Release of the First 8490 Sequenced Strains for Exploring Actinobacteria Biosynthetic Diversity.</title>
        <authorList>
            <person name="Kalkreuter E."/>
            <person name="Kautsar S.A."/>
            <person name="Yang D."/>
            <person name="Bader C.D."/>
            <person name="Teijaro C.N."/>
            <person name="Fluegel L."/>
            <person name="Davis C.M."/>
            <person name="Simpson J.R."/>
            <person name="Lauterbach L."/>
            <person name="Steele A.D."/>
            <person name="Gui C."/>
            <person name="Meng S."/>
            <person name="Li G."/>
            <person name="Viehrig K."/>
            <person name="Ye F."/>
            <person name="Su P."/>
            <person name="Kiefer A.F."/>
            <person name="Nichols A."/>
            <person name="Cepeda A.J."/>
            <person name="Yan W."/>
            <person name="Fan B."/>
            <person name="Jiang Y."/>
            <person name="Adhikari A."/>
            <person name="Zheng C.-J."/>
            <person name="Schuster L."/>
            <person name="Cowan T.M."/>
            <person name="Smanski M.J."/>
            <person name="Chevrette M.G."/>
            <person name="De Carvalho L.P.S."/>
            <person name="Shen B."/>
        </authorList>
    </citation>
    <scope>NUCLEOTIDE SEQUENCE [LARGE SCALE GENOMIC DNA]</scope>
    <source>
        <strain evidence="2 3">NPDC004550</strain>
    </source>
</reference>
<dbReference type="Pfam" id="PF06013">
    <property type="entry name" value="WXG100"/>
    <property type="match status" value="1"/>
</dbReference>
<proteinExistence type="predicted"/>
<name>A0ABW6NBC7_9NOCA</name>
<organism evidence="2 3">
    <name type="scientific">Nocardia africana</name>
    <dbReference type="NCBI Taxonomy" id="134964"/>
    <lineage>
        <taxon>Bacteria</taxon>
        <taxon>Bacillati</taxon>
        <taxon>Actinomycetota</taxon>
        <taxon>Actinomycetes</taxon>
        <taxon>Mycobacteriales</taxon>
        <taxon>Nocardiaceae</taxon>
        <taxon>Nocardia</taxon>
    </lineage>
</organism>
<dbReference type="Proteomes" id="UP001601521">
    <property type="component" value="Unassembled WGS sequence"/>
</dbReference>